<dbReference type="AlphaFoldDB" id="A0A6J4PDR9"/>
<feature type="region of interest" description="Disordered" evidence="1">
    <location>
        <begin position="56"/>
        <end position="105"/>
    </location>
</feature>
<feature type="region of interest" description="Disordered" evidence="1">
    <location>
        <begin position="1"/>
        <end position="27"/>
    </location>
</feature>
<proteinExistence type="predicted"/>
<evidence type="ECO:0000256" key="1">
    <source>
        <dbReference type="SAM" id="MobiDB-lite"/>
    </source>
</evidence>
<reference evidence="2" key="1">
    <citation type="submission" date="2020-02" db="EMBL/GenBank/DDBJ databases">
        <authorList>
            <person name="Meier V. D."/>
        </authorList>
    </citation>
    <scope>NUCLEOTIDE SEQUENCE</scope>
    <source>
        <strain evidence="2">AVDCRST_MAG15</strain>
    </source>
</reference>
<feature type="compositionally biased region" description="Low complexity" evidence="1">
    <location>
        <begin position="56"/>
        <end position="65"/>
    </location>
</feature>
<feature type="non-terminal residue" evidence="2">
    <location>
        <position position="105"/>
    </location>
</feature>
<organism evidence="2">
    <name type="scientific">uncultured Rubellimicrobium sp</name>
    <dbReference type="NCBI Taxonomy" id="543078"/>
    <lineage>
        <taxon>Bacteria</taxon>
        <taxon>Pseudomonadati</taxon>
        <taxon>Pseudomonadota</taxon>
        <taxon>Alphaproteobacteria</taxon>
        <taxon>Rhodobacterales</taxon>
        <taxon>Roseobacteraceae</taxon>
        <taxon>Rubellimicrobium</taxon>
        <taxon>environmental samples</taxon>
    </lineage>
</organism>
<feature type="non-terminal residue" evidence="2">
    <location>
        <position position="1"/>
    </location>
</feature>
<evidence type="ECO:0000313" key="2">
    <source>
        <dbReference type="EMBL" id="CAA9411756.1"/>
    </source>
</evidence>
<gene>
    <name evidence="2" type="ORF">AVDCRST_MAG15-1649</name>
</gene>
<feature type="compositionally biased region" description="Basic residues" evidence="1">
    <location>
        <begin position="89"/>
        <end position="105"/>
    </location>
</feature>
<accession>A0A6J4PDR9</accession>
<sequence>LGGPDVARPRHPHPGLRTPQGHLHLGRPLRLQRARPERGAGPLAGGAELPLRQRLLRPRLPAGSRRGPRPRGMDHPGRLAVARPVAPRLRPHRPRRAPARTRHHL</sequence>
<dbReference type="EMBL" id="CADCUU010000232">
    <property type="protein sequence ID" value="CAA9411756.1"/>
    <property type="molecule type" value="Genomic_DNA"/>
</dbReference>
<feature type="compositionally biased region" description="Low complexity" evidence="1">
    <location>
        <begin position="78"/>
        <end position="88"/>
    </location>
</feature>
<protein>
    <submittedName>
        <fullName evidence="2">Glycine/D-amino acid oxidases (Deaminating)</fullName>
    </submittedName>
</protein>
<name>A0A6J4PDR9_9RHOB</name>